<evidence type="ECO:0000313" key="1">
    <source>
        <dbReference type="EMBL" id="SVD22445.1"/>
    </source>
</evidence>
<sequence length="87" mass="10043">MKQSLYTQLENWKIDSERNHLLLQGAKQVTKAFVLINLVFITSMAYGDTTRVSELPEAKLRMLDGEYSQLSQYVGDGPLIVDFWTTW</sequence>
<proteinExistence type="predicted"/>
<name>A0A382TL09_9ZZZZ</name>
<dbReference type="AlphaFoldDB" id="A0A382TL09"/>
<dbReference type="EMBL" id="UINC01137229">
    <property type="protein sequence ID" value="SVD22445.1"/>
    <property type="molecule type" value="Genomic_DNA"/>
</dbReference>
<protein>
    <submittedName>
        <fullName evidence="1">Uncharacterized protein</fullName>
    </submittedName>
</protein>
<organism evidence="1">
    <name type="scientific">marine metagenome</name>
    <dbReference type="NCBI Taxonomy" id="408172"/>
    <lineage>
        <taxon>unclassified sequences</taxon>
        <taxon>metagenomes</taxon>
        <taxon>ecological metagenomes</taxon>
    </lineage>
</organism>
<gene>
    <name evidence="1" type="ORF">METZ01_LOCUS375299</name>
</gene>
<reference evidence="1" key="1">
    <citation type="submission" date="2018-05" db="EMBL/GenBank/DDBJ databases">
        <authorList>
            <person name="Lanie J.A."/>
            <person name="Ng W.-L."/>
            <person name="Kazmierczak K.M."/>
            <person name="Andrzejewski T.M."/>
            <person name="Davidsen T.M."/>
            <person name="Wayne K.J."/>
            <person name="Tettelin H."/>
            <person name="Glass J.I."/>
            <person name="Rusch D."/>
            <person name="Podicherti R."/>
            <person name="Tsui H.-C.T."/>
            <person name="Winkler M.E."/>
        </authorList>
    </citation>
    <scope>NUCLEOTIDE SEQUENCE</scope>
</reference>
<accession>A0A382TL09</accession>